<gene>
    <name evidence="7 11" type="primary">acpP</name>
    <name evidence="11" type="ORF">G3M99_05650</name>
</gene>
<keyword evidence="7" id="KW-0963">Cytoplasm</keyword>
<dbReference type="Pfam" id="PF00550">
    <property type="entry name" value="PP-binding"/>
    <property type="match status" value="1"/>
</dbReference>
<proteinExistence type="inferred from homology"/>
<comment type="PTM">
    <text evidence="7">4'-phosphopantetheine is transferred from CoA to a specific serine of apo-ACP by AcpS. This modification is essential for activity because fatty acids are bound in thioester linkage to the sulfhydryl of the prosthetic group.</text>
</comment>
<keyword evidence="3 7" id="KW-0597">Phosphoprotein</keyword>
<dbReference type="InterPro" id="IPR003231">
    <property type="entry name" value="ACP"/>
</dbReference>
<dbReference type="GO" id="GO:0000035">
    <property type="term" value="F:acyl binding"/>
    <property type="evidence" value="ECO:0007669"/>
    <property type="project" value="TreeGrafter"/>
</dbReference>
<reference evidence="11 12" key="1">
    <citation type="submission" date="2020-02" db="EMBL/GenBank/DDBJ databases">
        <title>Genome assembly of a novel Clostridium senegalense strain.</title>
        <authorList>
            <person name="Gupta T.B."/>
            <person name="Jauregui R."/>
            <person name="Maclean P."/>
            <person name="Nawarathana A."/>
            <person name="Brightwell G."/>
        </authorList>
    </citation>
    <scope>NUCLEOTIDE SEQUENCE [LARGE SCALE GENOMIC DNA]</scope>
    <source>
        <strain evidence="11 12">AGRFS4</strain>
    </source>
</reference>
<dbReference type="Proteomes" id="UP000481872">
    <property type="component" value="Unassembled WGS sequence"/>
</dbReference>
<comment type="pathway">
    <text evidence="7 9">Lipid metabolism; fatty acid biosynthesis.</text>
</comment>
<evidence type="ECO:0000313" key="12">
    <source>
        <dbReference type="Proteomes" id="UP000481872"/>
    </source>
</evidence>
<dbReference type="GO" id="GO:0009245">
    <property type="term" value="P:lipid A biosynthetic process"/>
    <property type="evidence" value="ECO:0007669"/>
    <property type="project" value="TreeGrafter"/>
</dbReference>
<sequence>MVFEKIKKVVAEQVSIDESDIKLQSTFNEELGLDSLELFEIVIALEDEFNIEIPNEELEGITNVQGLVSYIEEKIK</sequence>
<dbReference type="AlphaFoldDB" id="A0A6M0H1G8"/>
<name>A0A6M0H1G8_9CLOT</name>
<evidence type="ECO:0000256" key="2">
    <source>
        <dbReference type="ARBA" id="ARBA00022516"/>
    </source>
</evidence>
<dbReference type="UniPathway" id="UPA00094"/>
<dbReference type="RefSeq" id="WP_061996493.1">
    <property type="nucleotide sequence ID" value="NZ_JAAGPU010000007.1"/>
</dbReference>
<dbReference type="GO" id="GO:0000036">
    <property type="term" value="F:acyl carrier activity"/>
    <property type="evidence" value="ECO:0007669"/>
    <property type="project" value="UniProtKB-UniRule"/>
</dbReference>
<comment type="subcellular location">
    <subcellularLocation>
        <location evidence="7">Cytoplasm</location>
    </subcellularLocation>
</comment>
<keyword evidence="5 7" id="KW-0443">Lipid metabolism</keyword>
<evidence type="ECO:0000256" key="6">
    <source>
        <dbReference type="ARBA" id="ARBA00023160"/>
    </source>
</evidence>
<evidence type="ECO:0000259" key="10">
    <source>
        <dbReference type="PROSITE" id="PS50075"/>
    </source>
</evidence>
<comment type="similarity">
    <text evidence="7">Belongs to the acyl carrier protein (ACP) family.</text>
</comment>
<dbReference type="Gene3D" id="1.10.1200.10">
    <property type="entry name" value="ACP-like"/>
    <property type="match status" value="1"/>
</dbReference>
<dbReference type="HAMAP" id="MF_01217">
    <property type="entry name" value="Acyl_carrier"/>
    <property type="match status" value="1"/>
</dbReference>
<dbReference type="EMBL" id="JAAGPU010000007">
    <property type="protein sequence ID" value="NEU04357.1"/>
    <property type="molecule type" value="Genomic_DNA"/>
</dbReference>
<evidence type="ECO:0000256" key="8">
    <source>
        <dbReference type="NCBIfam" id="TIGR00517"/>
    </source>
</evidence>
<dbReference type="InterPro" id="IPR009081">
    <property type="entry name" value="PP-bd_ACP"/>
</dbReference>
<keyword evidence="4 7" id="KW-0276">Fatty acid metabolism</keyword>
<evidence type="ECO:0000256" key="1">
    <source>
        <dbReference type="ARBA" id="ARBA00022450"/>
    </source>
</evidence>
<keyword evidence="12" id="KW-1185">Reference proteome</keyword>
<evidence type="ECO:0000313" key="11">
    <source>
        <dbReference type="EMBL" id="NEU04357.1"/>
    </source>
</evidence>
<organism evidence="11 12">
    <name type="scientific">Clostridium senegalense</name>
    <dbReference type="NCBI Taxonomy" id="1465809"/>
    <lineage>
        <taxon>Bacteria</taxon>
        <taxon>Bacillati</taxon>
        <taxon>Bacillota</taxon>
        <taxon>Clostridia</taxon>
        <taxon>Eubacteriales</taxon>
        <taxon>Clostridiaceae</taxon>
        <taxon>Clostridium</taxon>
    </lineage>
</organism>
<keyword evidence="2 7" id="KW-0444">Lipid biosynthesis</keyword>
<dbReference type="PANTHER" id="PTHR20863:SF76">
    <property type="entry name" value="CARRIER DOMAIN-CONTAINING PROTEIN"/>
    <property type="match status" value="1"/>
</dbReference>
<comment type="caution">
    <text evidence="11">The sequence shown here is derived from an EMBL/GenBank/DDBJ whole genome shotgun (WGS) entry which is preliminary data.</text>
</comment>
<accession>A0A6M0H1G8</accession>
<dbReference type="NCBIfam" id="NF002148">
    <property type="entry name" value="PRK00982.1-2"/>
    <property type="match status" value="1"/>
</dbReference>
<keyword evidence="1 7" id="KW-0596">Phosphopantetheine</keyword>
<dbReference type="InterPro" id="IPR036736">
    <property type="entry name" value="ACP-like_sf"/>
</dbReference>
<dbReference type="NCBIfam" id="NF002150">
    <property type="entry name" value="PRK00982.1-4"/>
    <property type="match status" value="1"/>
</dbReference>
<evidence type="ECO:0000256" key="5">
    <source>
        <dbReference type="ARBA" id="ARBA00023098"/>
    </source>
</evidence>
<protein>
    <recommendedName>
        <fullName evidence="7 8">Acyl carrier protein</fullName>
        <shortName evidence="7">ACP</shortName>
    </recommendedName>
</protein>
<evidence type="ECO:0000256" key="3">
    <source>
        <dbReference type="ARBA" id="ARBA00022553"/>
    </source>
</evidence>
<evidence type="ECO:0000256" key="9">
    <source>
        <dbReference type="RuleBase" id="RU003545"/>
    </source>
</evidence>
<dbReference type="NCBIfam" id="TIGR00517">
    <property type="entry name" value="acyl_carrier"/>
    <property type="match status" value="1"/>
</dbReference>
<dbReference type="PANTHER" id="PTHR20863">
    <property type="entry name" value="ACYL CARRIER PROTEIN"/>
    <property type="match status" value="1"/>
</dbReference>
<feature type="modified residue" description="O-(pantetheine 4'-phosphoryl)serine" evidence="7">
    <location>
        <position position="35"/>
    </location>
</feature>
<comment type="PTM">
    <text evidence="9">4'-phosphopantetheine is transferred from CoA to a specific serine of apo-ACP by acpS.</text>
</comment>
<feature type="domain" description="Carrier" evidence="10">
    <location>
        <begin position="1"/>
        <end position="75"/>
    </location>
</feature>
<evidence type="ECO:0000256" key="7">
    <source>
        <dbReference type="HAMAP-Rule" id="MF_01217"/>
    </source>
</evidence>
<dbReference type="GO" id="GO:0005829">
    <property type="term" value="C:cytosol"/>
    <property type="evidence" value="ECO:0007669"/>
    <property type="project" value="TreeGrafter"/>
</dbReference>
<dbReference type="GO" id="GO:0016020">
    <property type="term" value="C:membrane"/>
    <property type="evidence" value="ECO:0007669"/>
    <property type="project" value="GOC"/>
</dbReference>
<dbReference type="PROSITE" id="PS50075">
    <property type="entry name" value="CARRIER"/>
    <property type="match status" value="1"/>
</dbReference>
<evidence type="ECO:0000256" key="4">
    <source>
        <dbReference type="ARBA" id="ARBA00022832"/>
    </source>
</evidence>
<dbReference type="SUPFAM" id="SSF47336">
    <property type="entry name" value="ACP-like"/>
    <property type="match status" value="1"/>
</dbReference>
<keyword evidence="6 7" id="KW-0275">Fatty acid biosynthesis</keyword>
<comment type="function">
    <text evidence="7 9">Carrier of the growing fatty acid chain in fatty acid biosynthesis.</text>
</comment>